<protein>
    <submittedName>
        <fullName evidence="2">Type VII secretion effector, SACOL2603 family</fullName>
    </submittedName>
</protein>
<dbReference type="EMBL" id="FOGW01000045">
    <property type="protein sequence ID" value="SES14233.1"/>
    <property type="molecule type" value="Genomic_DNA"/>
</dbReference>
<dbReference type="InterPro" id="IPR021477">
    <property type="entry name" value="TVIIS_effector_SACOL2603_fam"/>
</dbReference>
<evidence type="ECO:0000256" key="1">
    <source>
        <dbReference type="SAM" id="MobiDB-lite"/>
    </source>
</evidence>
<sequence length="94" mass="10549">MGSNSGININDKAVKKLTDDLDKAADLFKNVSQKNHDSKTTLTAVKKSKTSFSNISQKVKEINSTTKNEAKRLDEIKEKYKKMDQEQGKKNSSK</sequence>
<keyword evidence="3" id="KW-1185">Reference proteome</keyword>
<gene>
    <name evidence="2" type="ORF">SAMN02910429_02310</name>
</gene>
<dbReference type="RefSeq" id="WP_074731015.1">
    <property type="nucleotide sequence ID" value="NZ_FOGW01000045.1"/>
</dbReference>
<dbReference type="Proteomes" id="UP000182471">
    <property type="component" value="Unassembled WGS sequence"/>
</dbReference>
<evidence type="ECO:0000313" key="3">
    <source>
        <dbReference type="Proteomes" id="UP000182471"/>
    </source>
</evidence>
<name>A0A1H9UYY2_9FIRM</name>
<dbReference type="AlphaFoldDB" id="A0A1H9UYY2"/>
<proteinExistence type="predicted"/>
<dbReference type="NCBIfam" id="TIGR04197">
    <property type="entry name" value="T7SS_SACOL2603"/>
    <property type="match status" value="1"/>
</dbReference>
<organism evidence="2 3">
    <name type="scientific">Lachnobacterium bovis</name>
    <dbReference type="NCBI Taxonomy" id="140626"/>
    <lineage>
        <taxon>Bacteria</taxon>
        <taxon>Bacillati</taxon>
        <taxon>Bacillota</taxon>
        <taxon>Clostridia</taxon>
        <taxon>Lachnospirales</taxon>
        <taxon>Lachnospiraceae</taxon>
        <taxon>Lachnobacterium</taxon>
    </lineage>
</organism>
<evidence type="ECO:0000313" key="2">
    <source>
        <dbReference type="EMBL" id="SES14233.1"/>
    </source>
</evidence>
<feature type="compositionally biased region" description="Basic and acidic residues" evidence="1">
    <location>
        <begin position="68"/>
        <end position="94"/>
    </location>
</feature>
<feature type="compositionally biased region" description="Polar residues" evidence="1">
    <location>
        <begin position="50"/>
        <end position="67"/>
    </location>
</feature>
<reference evidence="3" key="1">
    <citation type="submission" date="2016-10" db="EMBL/GenBank/DDBJ databases">
        <authorList>
            <person name="Varghese N."/>
            <person name="Submissions S."/>
        </authorList>
    </citation>
    <scope>NUCLEOTIDE SEQUENCE [LARGE SCALE GENOMIC DNA]</scope>
    <source>
        <strain evidence="3">S1b</strain>
    </source>
</reference>
<accession>A0A1H9UYY2</accession>
<feature type="region of interest" description="Disordered" evidence="1">
    <location>
        <begin position="47"/>
        <end position="94"/>
    </location>
</feature>